<keyword evidence="5 6" id="KW-0472">Membrane</keyword>
<dbReference type="Proteomes" id="UP001519887">
    <property type="component" value="Unassembled WGS sequence"/>
</dbReference>
<accession>A0ABS7C1N7</accession>
<feature type="transmembrane region" description="Helical" evidence="6">
    <location>
        <begin position="197"/>
        <end position="217"/>
    </location>
</feature>
<evidence type="ECO:0000256" key="4">
    <source>
        <dbReference type="ARBA" id="ARBA00022989"/>
    </source>
</evidence>
<evidence type="ECO:0000256" key="6">
    <source>
        <dbReference type="PIRNR" id="PIRNR018968"/>
    </source>
</evidence>
<evidence type="ECO:0000313" key="9">
    <source>
        <dbReference type="Proteomes" id="UP001519887"/>
    </source>
</evidence>
<evidence type="ECO:0000256" key="5">
    <source>
        <dbReference type="ARBA" id="ARBA00023136"/>
    </source>
</evidence>
<feature type="transmembrane region" description="Helical" evidence="6">
    <location>
        <begin position="520"/>
        <end position="544"/>
    </location>
</feature>
<feature type="transmembrane region" description="Helical" evidence="6">
    <location>
        <begin position="286"/>
        <end position="307"/>
    </location>
</feature>
<dbReference type="InterPro" id="IPR052536">
    <property type="entry name" value="ABC-4_Integral_Memb_Prot"/>
</dbReference>
<evidence type="ECO:0000259" key="7">
    <source>
        <dbReference type="Pfam" id="PF02687"/>
    </source>
</evidence>
<evidence type="ECO:0000256" key="3">
    <source>
        <dbReference type="ARBA" id="ARBA00022692"/>
    </source>
</evidence>
<feature type="transmembrane region" description="Helical" evidence="6">
    <location>
        <begin position="229"/>
        <end position="253"/>
    </location>
</feature>
<evidence type="ECO:0000256" key="1">
    <source>
        <dbReference type="ARBA" id="ARBA00004651"/>
    </source>
</evidence>
<dbReference type="Pfam" id="PF02687">
    <property type="entry name" value="FtsX"/>
    <property type="match status" value="2"/>
</dbReference>
<proteinExistence type="inferred from homology"/>
<feature type="domain" description="ABC3 transporter permease C-terminal" evidence="7">
    <location>
        <begin position="529"/>
        <end position="633"/>
    </location>
</feature>
<protein>
    <submittedName>
        <fullName evidence="8">ABC transporter permease</fullName>
    </submittedName>
</protein>
<keyword evidence="9" id="KW-1185">Reference proteome</keyword>
<feature type="transmembrane region" description="Helical" evidence="6">
    <location>
        <begin position="56"/>
        <end position="76"/>
    </location>
</feature>
<keyword evidence="6" id="KW-0813">Transport</keyword>
<feature type="transmembrane region" description="Helical" evidence="6">
    <location>
        <begin position="612"/>
        <end position="631"/>
    </location>
</feature>
<evidence type="ECO:0000313" key="8">
    <source>
        <dbReference type="EMBL" id="MBW7454803.1"/>
    </source>
</evidence>
<dbReference type="InterPro" id="IPR003838">
    <property type="entry name" value="ABC3_permease_C"/>
</dbReference>
<feature type="transmembrane region" description="Helical" evidence="6">
    <location>
        <begin position="147"/>
        <end position="176"/>
    </location>
</feature>
<dbReference type="RefSeq" id="WP_210039807.1">
    <property type="nucleotide sequence ID" value="NZ_JBHLVU010000008.1"/>
</dbReference>
<evidence type="ECO:0000256" key="2">
    <source>
        <dbReference type="ARBA" id="ARBA00022475"/>
    </source>
</evidence>
<dbReference type="InterPro" id="IPR027022">
    <property type="entry name" value="ABC_permease_BceB-typ"/>
</dbReference>
<name>A0ABS7C1N7_9BACL</name>
<comment type="caution">
    <text evidence="8">The sequence shown here is derived from an EMBL/GenBank/DDBJ whole genome shotgun (WGS) entry which is preliminary data.</text>
</comment>
<keyword evidence="3 6" id="KW-0812">Transmembrane</keyword>
<organism evidence="8 9">
    <name type="scientific">Paenibacillus sepulcri</name>
    <dbReference type="NCBI Taxonomy" id="359917"/>
    <lineage>
        <taxon>Bacteria</taxon>
        <taxon>Bacillati</taxon>
        <taxon>Bacillota</taxon>
        <taxon>Bacilli</taxon>
        <taxon>Bacillales</taxon>
        <taxon>Paenibacillaceae</taxon>
        <taxon>Paenibacillus</taxon>
    </lineage>
</organism>
<reference evidence="8 9" key="1">
    <citation type="submission" date="2021-07" db="EMBL/GenBank/DDBJ databases">
        <title>Paenibacillus radiodurans sp. nov., isolated from the southeastern edge of Tengger Desert.</title>
        <authorList>
            <person name="Zhang G."/>
        </authorList>
    </citation>
    <scope>NUCLEOTIDE SEQUENCE [LARGE SCALE GENOMIC DNA]</scope>
    <source>
        <strain evidence="8 9">CCM 7311</strain>
    </source>
</reference>
<feature type="transmembrane region" description="Helical" evidence="6">
    <location>
        <begin position="18"/>
        <end position="36"/>
    </location>
</feature>
<keyword evidence="2 6" id="KW-1003">Cell membrane</keyword>
<comment type="subcellular location">
    <subcellularLocation>
        <location evidence="1 6">Cell membrane</location>
        <topology evidence="1 6">Multi-pass membrane protein</topology>
    </subcellularLocation>
</comment>
<dbReference type="PANTHER" id="PTHR46795">
    <property type="entry name" value="ABC TRANSPORTER PERMEASE-RELATED-RELATED"/>
    <property type="match status" value="1"/>
</dbReference>
<keyword evidence="4 6" id="KW-1133">Transmembrane helix</keyword>
<dbReference type="PIRSF" id="PIRSF018968">
    <property type="entry name" value="ABC_permease_BceB"/>
    <property type="match status" value="1"/>
</dbReference>
<feature type="transmembrane region" description="Helical" evidence="6">
    <location>
        <begin position="578"/>
        <end position="600"/>
    </location>
</feature>
<gene>
    <name evidence="8" type="ORF">K0U00_12240</name>
</gene>
<sequence length="642" mass="71505">MTLFDIAKKNVTGNFKSYLLYFVSMIFSVVIYYTFVSLQYSEEIQATMQSSQVMSSVFMGASIVLILFVAVFIWYSNSFFTRKRKKEVGLYSLLGMRKRTIGKMLFYENLIMGAVGVAIGVVFGTLLSKLFTMIFLKLLDSAINVSFSISLQAILNTVIVFAVLILFTSVQAYRLIYRFKLIELFQAEKEGDQAPKASVMVASLAVLLLAFSYWLVFQPMTTNEQMGRNMLLFIVALIAGTYFLFHSAIVWLLRASQSNKSRYYRGMNVIATSQLLFRIKGNTRTLTMIALLSAITLSAVGVGYSMYYSNENNADDAAPFSYSYISDGGALDKQVEQILAADTEHPVTKNFAIPVIRLKANTAALAYNPSNFPPDDTPLKLIAASKYNEVSGAIGRKGRAQLTDNQAAAIRPRYATDLTSSDYAGRSVTIKAPQADKDVSLVQFLESNVLRWTFPDVTIVVSDRLFDEIAGQVPPDIYHVYQVEDQQTAKASSEQLTGLATEENQMSSYYAVYRDGLEDAALNIFVLGFLGLVFLAATGSIIYFKQLTEARSDQGRYDILRKIGVSRKDIRISVAKQTFFVFALPLVIGILHSSMILKALSSINLINGSLTTPIMTSMAVYVVIYLIYYVLTVQSFNKIVNK</sequence>
<comment type="similarity">
    <text evidence="6">Belongs to the ABC-4 integral membrane protein family.</text>
</comment>
<feature type="domain" description="ABC3 transporter permease C-terminal" evidence="7">
    <location>
        <begin position="61"/>
        <end position="178"/>
    </location>
</feature>
<dbReference type="PANTHER" id="PTHR46795:SF3">
    <property type="entry name" value="ABC TRANSPORTER PERMEASE"/>
    <property type="match status" value="1"/>
</dbReference>
<feature type="transmembrane region" description="Helical" evidence="6">
    <location>
        <begin position="105"/>
        <end position="127"/>
    </location>
</feature>
<dbReference type="EMBL" id="JAHZIK010000254">
    <property type="protein sequence ID" value="MBW7454803.1"/>
    <property type="molecule type" value="Genomic_DNA"/>
</dbReference>